<reference evidence="3" key="1">
    <citation type="journal article" date="2020" name="Stud. Mycol.">
        <title>101 Dothideomycetes genomes: a test case for predicting lifestyles and emergence of pathogens.</title>
        <authorList>
            <person name="Haridas S."/>
            <person name="Albert R."/>
            <person name="Binder M."/>
            <person name="Bloem J."/>
            <person name="Labutti K."/>
            <person name="Salamov A."/>
            <person name="Andreopoulos B."/>
            <person name="Baker S."/>
            <person name="Barry K."/>
            <person name="Bills G."/>
            <person name="Bluhm B."/>
            <person name="Cannon C."/>
            <person name="Castanera R."/>
            <person name="Culley D."/>
            <person name="Daum C."/>
            <person name="Ezra D."/>
            <person name="Gonzalez J."/>
            <person name="Henrissat B."/>
            <person name="Kuo A."/>
            <person name="Liang C."/>
            <person name="Lipzen A."/>
            <person name="Lutzoni F."/>
            <person name="Magnuson J."/>
            <person name="Mondo S."/>
            <person name="Nolan M."/>
            <person name="Ohm R."/>
            <person name="Pangilinan J."/>
            <person name="Park H.-J."/>
            <person name="Ramirez L."/>
            <person name="Alfaro M."/>
            <person name="Sun H."/>
            <person name="Tritt A."/>
            <person name="Yoshinaga Y."/>
            <person name="Zwiers L.-H."/>
            <person name="Turgeon B."/>
            <person name="Goodwin S."/>
            <person name="Spatafora J."/>
            <person name="Crous P."/>
            <person name="Grigoriev I."/>
        </authorList>
    </citation>
    <scope>NUCLEOTIDE SEQUENCE</scope>
    <source>
        <strain evidence="3">CBS 130266</strain>
    </source>
</reference>
<dbReference type="GO" id="GO:0030687">
    <property type="term" value="C:preribosome, large subunit precursor"/>
    <property type="evidence" value="ECO:0007669"/>
    <property type="project" value="TreeGrafter"/>
</dbReference>
<protein>
    <recommendedName>
        <fullName evidence="2">DUF2423 domain-containing protein</fullName>
    </recommendedName>
</protein>
<feature type="compositionally biased region" description="Basic residues" evidence="1">
    <location>
        <begin position="124"/>
        <end position="133"/>
    </location>
</feature>
<feature type="compositionally biased region" description="Basic residues" evidence="1">
    <location>
        <begin position="8"/>
        <end position="19"/>
    </location>
</feature>
<evidence type="ECO:0000259" key="2">
    <source>
        <dbReference type="Pfam" id="PF10338"/>
    </source>
</evidence>
<dbReference type="AlphaFoldDB" id="A0A9P4TTX8"/>
<evidence type="ECO:0000313" key="3">
    <source>
        <dbReference type="EMBL" id="KAF2421260.1"/>
    </source>
</evidence>
<feature type="region of interest" description="Disordered" evidence="1">
    <location>
        <begin position="37"/>
        <end position="133"/>
    </location>
</feature>
<feature type="region of interest" description="Disordered" evidence="1">
    <location>
        <begin position="1"/>
        <end position="24"/>
    </location>
</feature>
<gene>
    <name evidence="3" type="ORF">EJ08DRAFT_653501</name>
</gene>
<feature type="domain" description="DUF2423" evidence="2">
    <location>
        <begin position="1"/>
        <end position="44"/>
    </location>
</feature>
<dbReference type="Proteomes" id="UP000800235">
    <property type="component" value="Unassembled WGS sequence"/>
</dbReference>
<organism evidence="3 4">
    <name type="scientific">Tothia fuscella</name>
    <dbReference type="NCBI Taxonomy" id="1048955"/>
    <lineage>
        <taxon>Eukaryota</taxon>
        <taxon>Fungi</taxon>
        <taxon>Dikarya</taxon>
        <taxon>Ascomycota</taxon>
        <taxon>Pezizomycotina</taxon>
        <taxon>Dothideomycetes</taxon>
        <taxon>Pleosporomycetidae</taxon>
        <taxon>Venturiales</taxon>
        <taxon>Cylindrosympodiaceae</taxon>
        <taxon>Tothia</taxon>
    </lineage>
</organism>
<name>A0A9P4TTX8_9PEZI</name>
<keyword evidence="4" id="KW-1185">Reference proteome</keyword>
<dbReference type="OrthoDB" id="4087970at2759"/>
<sequence>MAKGLRASVKKNNRTKLRSKVFGPVVDARTERLSQKLLALAEQPRPSKTEMEVDPAKEIAGEQPTTEEERPQAEAMDVDGAAQNESAPKRSSTSRREKAGKVQKRRHRKASNEISFPKYDRNARKGKLGRKGK</sequence>
<proteinExistence type="predicted"/>
<accession>A0A9P4TTX8</accession>
<evidence type="ECO:0000313" key="4">
    <source>
        <dbReference type="Proteomes" id="UP000800235"/>
    </source>
</evidence>
<evidence type="ECO:0000256" key="1">
    <source>
        <dbReference type="SAM" id="MobiDB-lite"/>
    </source>
</evidence>
<dbReference type="EMBL" id="MU007099">
    <property type="protein sequence ID" value="KAF2421260.1"/>
    <property type="molecule type" value="Genomic_DNA"/>
</dbReference>
<dbReference type="InterPro" id="IPR019434">
    <property type="entry name" value="DUF2423"/>
</dbReference>
<dbReference type="PANTHER" id="PTHR28219:SF1">
    <property type="entry name" value="UPF0642 PROTEIN YBL028C"/>
    <property type="match status" value="1"/>
</dbReference>
<dbReference type="PANTHER" id="PTHR28219">
    <property type="entry name" value="UPF0642 PROTEIN YBL028C"/>
    <property type="match status" value="1"/>
</dbReference>
<dbReference type="Pfam" id="PF10338">
    <property type="entry name" value="YBL028C_N"/>
    <property type="match status" value="1"/>
</dbReference>
<feature type="compositionally biased region" description="Basic and acidic residues" evidence="1">
    <location>
        <begin position="45"/>
        <end position="60"/>
    </location>
</feature>
<comment type="caution">
    <text evidence="3">The sequence shown here is derived from an EMBL/GenBank/DDBJ whole genome shotgun (WGS) entry which is preliminary data.</text>
</comment>